<dbReference type="Pfam" id="PF21948">
    <property type="entry name" value="LplA-B_cat"/>
    <property type="match status" value="1"/>
</dbReference>
<accession>A0A133Y451</accession>
<dbReference type="AlphaFoldDB" id="A0A133Y451"/>
<comment type="catalytic activity">
    <reaction evidence="7">
        <text>L-lysyl-[lipoyl-carrier protein] + (R)-lipoate + ATP = N(6)-[(R)-lipoyl]-L-lysyl-[lipoyl-carrier protein] + AMP + diphosphate + H(+)</text>
        <dbReference type="Rhea" id="RHEA:49288"/>
        <dbReference type="Rhea" id="RHEA-COMP:10500"/>
        <dbReference type="Rhea" id="RHEA-COMP:10502"/>
        <dbReference type="ChEBI" id="CHEBI:15378"/>
        <dbReference type="ChEBI" id="CHEBI:29969"/>
        <dbReference type="ChEBI" id="CHEBI:30616"/>
        <dbReference type="ChEBI" id="CHEBI:33019"/>
        <dbReference type="ChEBI" id="CHEBI:83088"/>
        <dbReference type="ChEBI" id="CHEBI:83099"/>
        <dbReference type="ChEBI" id="CHEBI:456215"/>
        <dbReference type="EC" id="6.3.1.20"/>
    </reaction>
</comment>
<evidence type="ECO:0000256" key="6">
    <source>
        <dbReference type="ARBA" id="ARBA00022840"/>
    </source>
</evidence>
<reference evidence="9 10" key="1">
    <citation type="submission" date="2016-01" db="EMBL/GenBank/DDBJ databases">
        <authorList>
            <person name="Oliw E.H."/>
        </authorList>
    </citation>
    <scope>NUCLEOTIDE SEQUENCE [LARGE SCALE GENOMIC DNA]</scope>
    <source>
        <strain evidence="9 10">KA00635</strain>
    </source>
</reference>
<comment type="pathway">
    <text evidence="1">Protein modification; protein lipoylation via exogenous pathway; protein N(6)-(lipoyl)lysine from lipoate: step 2/2.</text>
</comment>
<dbReference type="PANTHER" id="PTHR12561:SF3">
    <property type="entry name" value="LIPOYLTRANSFERASE 1, MITOCHONDRIAL"/>
    <property type="match status" value="1"/>
</dbReference>
<comment type="caution">
    <text evidence="9">The sequence shown here is derived from an EMBL/GenBank/DDBJ whole genome shotgun (WGS) entry which is preliminary data.</text>
</comment>
<keyword evidence="4 9" id="KW-0436">Ligase</keyword>
<evidence type="ECO:0000256" key="5">
    <source>
        <dbReference type="ARBA" id="ARBA00022741"/>
    </source>
</evidence>
<evidence type="ECO:0000256" key="1">
    <source>
        <dbReference type="ARBA" id="ARBA00005085"/>
    </source>
</evidence>
<dbReference type="InterPro" id="IPR004562">
    <property type="entry name" value="LipoylTrfase_LipoateP_Ligase"/>
</dbReference>
<dbReference type="OrthoDB" id="9788148at2"/>
<dbReference type="SUPFAM" id="SSF55681">
    <property type="entry name" value="Class II aaRS and biotin synthetases"/>
    <property type="match status" value="1"/>
</dbReference>
<dbReference type="NCBIfam" id="TIGR00545">
    <property type="entry name" value="lipoyltrans"/>
    <property type="match status" value="1"/>
</dbReference>
<keyword evidence="9" id="KW-0808">Transferase</keyword>
<evidence type="ECO:0000259" key="8">
    <source>
        <dbReference type="PROSITE" id="PS51733"/>
    </source>
</evidence>
<keyword evidence="5" id="KW-0547">Nucleotide-binding</keyword>
<dbReference type="UniPathway" id="UPA00537">
    <property type="reaction ID" value="UER00594"/>
</dbReference>
<evidence type="ECO:0000313" key="10">
    <source>
        <dbReference type="Proteomes" id="UP000070422"/>
    </source>
</evidence>
<comment type="pathway">
    <text evidence="2">Protein modification; protein lipoylation via exogenous pathway; protein N(6)-(lipoyl)lysine from lipoate: step 1/2.</text>
</comment>
<dbReference type="Proteomes" id="UP000070422">
    <property type="component" value="Unassembled WGS sequence"/>
</dbReference>
<evidence type="ECO:0000256" key="7">
    <source>
        <dbReference type="ARBA" id="ARBA00048037"/>
    </source>
</evidence>
<dbReference type="EC" id="6.3.1.20" evidence="3"/>
<dbReference type="GO" id="GO:0005737">
    <property type="term" value="C:cytoplasm"/>
    <property type="evidence" value="ECO:0007669"/>
    <property type="project" value="TreeGrafter"/>
</dbReference>
<dbReference type="GO" id="GO:0017118">
    <property type="term" value="F:lipoyltransferase activity"/>
    <property type="evidence" value="ECO:0007669"/>
    <property type="project" value="TreeGrafter"/>
</dbReference>
<dbReference type="GO" id="GO:0016979">
    <property type="term" value="F:lipoate-protein ligase activity"/>
    <property type="evidence" value="ECO:0007669"/>
    <property type="project" value="UniProtKB-EC"/>
</dbReference>
<dbReference type="InterPro" id="IPR004143">
    <property type="entry name" value="BPL_LPL_catalytic"/>
</dbReference>
<dbReference type="Gene3D" id="3.30.390.50">
    <property type="entry name" value="CO dehydrogenase flavoprotein, C-terminal domain"/>
    <property type="match status" value="1"/>
</dbReference>
<dbReference type="GO" id="GO:0005524">
    <property type="term" value="F:ATP binding"/>
    <property type="evidence" value="ECO:0007669"/>
    <property type="project" value="UniProtKB-KW"/>
</dbReference>
<evidence type="ECO:0000256" key="2">
    <source>
        <dbReference type="ARBA" id="ARBA00005124"/>
    </source>
</evidence>
<dbReference type="EMBL" id="LSCQ01000016">
    <property type="protein sequence ID" value="KXB37951.1"/>
    <property type="molecule type" value="Genomic_DNA"/>
</dbReference>
<proteinExistence type="predicted"/>
<protein>
    <recommendedName>
        <fullName evidence="3">lipoate--protein ligase</fullName>
        <ecNumber evidence="3">6.3.1.20</ecNumber>
    </recommendedName>
</protein>
<dbReference type="PATRIC" id="fig|87541.4.peg.235"/>
<evidence type="ECO:0000256" key="3">
    <source>
        <dbReference type="ARBA" id="ARBA00012367"/>
    </source>
</evidence>
<evidence type="ECO:0000256" key="4">
    <source>
        <dbReference type="ARBA" id="ARBA00022598"/>
    </source>
</evidence>
<dbReference type="PROSITE" id="PS51733">
    <property type="entry name" value="BPL_LPL_CATALYTIC"/>
    <property type="match status" value="1"/>
</dbReference>
<dbReference type="CDD" id="cd16443">
    <property type="entry name" value="LplA"/>
    <property type="match status" value="1"/>
</dbReference>
<dbReference type="Gene3D" id="3.30.930.10">
    <property type="entry name" value="Bira Bifunctional Protein, Domain 2"/>
    <property type="match status" value="1"/>
</dbReference>
<feature type="domain" description="BPL/LPL catalytic" evidence="8">
    <location>
        <begin position="37"/>
        <end position="228"/>
    </location>
</feature>
<name>A0A133Y451_9LACT</name>
<dbReference type="PANTHER" id="PTHR12561">
    <property type="entry name" value="LIPOATE-PROTEIN LIGASE"/>
    <property type="match status" value="1"/>
</dbReference>
<dbReference type="SUPFAM" id="SSF82649">
    <property type="entry name" value="SufE/NifU"/>
    <property type="match status" value="1"/>
</dbReference>
<keyword evidence="6" id="KW-0067">ATP-binding</keyword>
<dbReference type="Pfam" id="PF10437">
    <property type="entry name" value="Lip_prot_lig_C"/>
    <property type="match status" value="1"/>
</dbReference>
<gene>
    <name evidence="9" type="ORF">HMPREF3187_00236</name>
</gene>
<dbReference type="GO" id="GO:0009249">
    <property type="term" value="P:protein lipoylation"/>
    <property type="evidence" value="ECO:0007669"/>
    <property type="project" value="InterPro"/>
</dbReference>
<organism evidence="9 10">
    <name type="scientific">Aerococcus christensenii</name>
    <dbReference type="NCBI Taxonomy" id="87541"/>
    <lineage>
        <taxon>Bacteria</taxon>
        <taxon>Bacillati</taxon>
        <taxon>Bacillota</taxon>
        <taxon>Bacilli</taxon>
        <taxon>Lactobacillales</taxon>
        <taxon>Aerococcaceae</taxon>
        <taxon>Aerococcus</taxon>
    </lineage>
</organism>
<dbReference type="InterPro" id="IPR019491">
    <property type="entry name" value="Lipoate_protein_ligase_C"/>
</dbReference>
<evidence type="ECO:0000313" key="9">
    <source>
        <dbReference type="EMBL" id="KXB37951.1"/>
    </source>
</evidence>
<sequence length="346" mass="39403">MTMFEDALLIEPIKDGQRVRDTFWLHAMSSYVRESLFPNQSVLMPVVNTPAVEVGKHQNIYQEINMPLIKAAGIKVLRRRAGGGTIYYDQGCLAVWFKLPNDGKGHQYFELVTQPVIEALHSLGATKVKRSGRNDLLIDGKKISGTAVYTTEQYVAGGVSLLLDVDYERMAALLTPSLKKLQSKGIQSVRSRVTDIRSSLNSSYQKITMDEFIKKILCSLCHKTDFEDIPRYHLTSEDWYKIERDHLPAYQDWNWNFGESPTFSYQREHHFSAGSIEFCLEIHQARIEKCRIYGDFFCKGDIHDVEKALIGVSLEAEALKEAFKPLDLSYYFGQVSGQELVDLIVS</sequence>
<dbReference type="InterPro" id="IPR045864">
    <property type="entry name" value="aa-tRNA-synth_II/BPL/LPL"/>
</dbReference>